<feature type="region of interest" description="Disordered" evidence="2">
    <location>
        <begin position="15"/>
        <end position="156"/>
    </location>
</feature>
<sequence length="334" mass="36292">MVTSNAALFARYKKRAAEAGGAPPEPKKKAKLASTSAPAERAGPKAGTSGFVQKETPSAEHAGSGSRGARDSVPPACPASISQRPGRQVVLLRRSGPKPGHSLGVPSPSHPSAPSSGRPSSSRADVPSLPEVGGRSERGPDGPESPTSEGDSALHDSNVAREIFRRVLFPADWAEFETIDPDSLVDQIYCTAIQHLHEINMLVLIALECQEKARRSQRQQEGAEKRLAESEAARREAVARMEAAEYERRSAIDQLEEKKASHALAKSELRASEARLVEARFKIAGRKYEEGVLRLKIEQLEAREKRALEEARDAVQLLQESKEFPDLMEEEAVD</sequence>
<accession>A0A8B9ANU4</accession>
<dbReference type="RefSeq" id="XP_038988065.1">
    <property type="nucleotide sequence ID" value="XM_039132137.1"/>
</dbReference>
<proteinExistence type="predicted"/>
<name>A0A8B9ANU4_PHODC</name>
<dbReference type="GeneID" id="120112558"/>
<organism evidence="3 4">
    <name type="scientific">Phoenix dactylifera</name>
    <name type="common">Date palm</name>
    <dbReference type="NCBI Taxonomy" id="42345"/>
    <lineage>
        <taxon>Eukaryota</taxon>
        <taxon>Viridiplantae</taxon>
        <taxon>Streptophyta</taxon>
        <taxon>Embryophyta</taxon>
        <taxon>Tracheophyta</taxon>
        <taxon>Spermatophyta</taxon>
        <taxon>Magnoliopsida</taxon>
        <taxon>Liliopsida</taxon>
        <taxon>Arecaceae</taxon>
        <taxon>Coryphoideae</taxon>
        <taxon>Phoeniceae</taxon>
        <taxon>Phoenix</taxon>
    </lineage>
</organism>
<feature type="coiled-coil region" evidence="1">
    <location>
        <begin position="213"/>
        <end position="272"/>
    </location>
</feature>
<gene>
    <name evidence="4" type="primary">LOC120112558</name>
</gene>
<evidence type="ECO:0000313" key="3">
    <source>
        <dbReference type="Proteomes" id="UP000228380"/>
    </source>
</evidence>
<keyword evidence="3" id="KW-1185">Reference proteome</keyword>
<dbReference type="Proteomes" id="UP000228380">
    <property type="component" value="Chromosome 11"/>
</dbReference>
<keyword evidence="1" id="KW-0175">Coiled coil</keyword>
<evidence type="ECO:0000313" key="4">
    <source>
        <dbReference type="RefSeq" id="XP_038988065.1"/>
    </source>
</evidence>
<protein>
    <submittedName>
        <fullName evidence="4">Uncharacterized protein LOC120112558</fullName>
    </submittedName>
</protein>
<evidence type="ECO:0000256" key="2">
    <source>
        <dbReference type="SAM" id="MobiDB-lite"/>
    </source>
</evidence>
<dbReference type="AlphaFoldDB" id="A0A8B9ANU4"/>
<evidence type="ECO:0000256" key="1">
    <source>
        <dbReference type="SAM" id="Coils"/>
    </source>
</evidence>
<feature type="compositionally biased region" description="Low complexity" evidence="2">
    <location>
        <begin position="106"/>
        <end position="122"/>
    </location>
</feature>
<reference evidence="4" key="2">
    <citation type="submission" date="2025-08" db="UniProtKB">
        <authorList>
            <consortium name="RefSeq"/>
        </authorList>
    </citation>
    <scope>IDENTIFICATION</scope>
    <source>
        <tissue evidence="4">Young leaves</tissue>
    </source>
</reference>
<dbReference type="KEGG" id="pda:120112558"/>
<reference evidence="3" key="1">
    <citation type="journal article" date="2019" name="Nat. Commun.">
        <title>Genome-wide association mapping of date palm fruit traits.</title>
        <authorList>
            <person name="Hazzouri K.M."/>
            <person name="Gros-Balthazard M."/>
            <person name="Flowers J.M."/>
            <person name="Copetti D."/>
            <person name="Lemansour A."/>
            <person name="Lebrun M."/>
            <person name="Masmoudi K."/>
            <person name="Ferrand S."/>
            <person name="Dhar M.I."/>
            <person name="Fresquez Z.A."/>
            <person name="Rosas U."/>
            <person name="Zhang J."/>
            <person name="Talag J."/>
            <person name="Lee S."/>
            <person name="Kudrna D."/>
            <person name="Powell R.F."/>
            <person name="Leitch I.J."/>
            <person name="Krueger R.R."/>
            <person name="Wing R.A."/>
            <person name="Amiri K.M.A."/>
            <person name="Purugganan M.D."/>
        </authorList>
    </citation>
    <scope>NUCLEOTIDE SEQUENCE [LARGE SCALE GENOMIC DNA]</scope>
    <source>
        <strain evidence="3">cv. Khalas</strain>
    </source>
</reference>